<dbReference type="GO" id="GO:0090263">
    <property type="term" value="P:positive regulation of canonical Wnt signaling pathway"/>
    <property type="evidence" value="ECO:0007669"/>
    <property type="project" value="TreeGrafter"/>
</dbReference>
<dbReference type="GO" id="GO:0000209">
    <property type="term" value="P:protein polyubiquitination"/>
    <property type="evidence" value="ECO:0007669"/>
    <property type="project" value="TreeGrafter"/>
</dbReference>
<dbReference type="PANTHER" id="PTHR46276:SF1">
    <property type="entry name" value="E3 UBIQUITIN-PROTEIN LIGASE UBR5"/>
    <property type="match status" value="1"/>
</dbReference>
<dbReference type="PANTHER" id="PTHR46276">
    <property type="entry name" value="E3 UBIQUITIN-PROTEIN LIGASE UBR5"/>
    <property type="match status" value="1"/>
</dbReference>
<dbReference type="GO" id="GO:0034450">
    <property type="term" value="F:ubiquitin-ubiquitin ligase activity"/>
    <property type="evidence" value="ECO:0007669"/>
    <property type="project" value="TreeGrafter"/>
</dbReference>
<feature type="region of interest" description="Disordered" evidence="1">
    <location>
        <begin position="389"/>
        <end position="429"/>
    </location>
</feature>
<feature type="non-terminal residue" evidence="2">
    <location>
        <position position="1"/>
    </location>
</feature>
<name>A0A818BSC8_9BILA</name>
<proteinExistence type="predicted"/>
<feature type="compositionally biased region" description="Acidic residues" evidence="1">
    <location>
        <begin position="251"/>
        <end position="267"/>
    </location>
</feature>
<dbReference type="AlphaFoldDB" id="A0A818BSC8"/>
<feature type="region of interest" description="Disordered" evidence="1">
    <location>
        <begin position="187"/>
        <end position="322"/>
    </location>
</feature>
<dbReference type="GO" id="GO:0005737">
    <property type="term" value="C:cytoplasm"/>
    <property type="evidence" value="ECO:0007669"/>
    <property type="project" value="TreeGrafter"/>
</dbReference>
<comment type="caution">
    <text evidence="2">The sequence shown here is derived from an EMBL/GenBank/DDBJ whole genome shotgun (WGS) entry which is preliminary data.</text>
</comment>
<feature type="compositionally biased region" description="Polar residues" evidence="1">
    <location>
        <begin position="393"/>
        <end position="429"/>
    </location>
</feature>
<reference evidence="2" key="1">
    <citation type="submission" date="2021-02" db="EMBL/GenBank/DDBJ databases">
        <authorList>
            <person name="Nowell W R."/>
        </authorList>
    </citation>
    <scope>NUCLEOTIDE SEQUENCE</scope>
</reference>
<evidence type="ECO:0000313" key="3">
    <source>
        <dbReference type="Proteomes" id="UP000663872"/>
    </source>
</evidence>
<feature type="non-terminal residue" evidence="2">
    <location>
        <position position="519"/>
    </location>
</feature>
<organism evidence="2 3">
    <name type="scientific">Rotaria socialis</name>
    <dbReference type="NCBI Taxonomy" id="392032"/>
    <lineage>
        <taxon>Eukaryota</taxon>
        <taxon>Metazoa</taxon>
        <taxon>Spiralia</taxon>
        <taxon>Gnathifera</taxon>
        <taxon>Rotifera</taxon>
        <taxon>Eurotatoria</taxon>
        <taxon>Bdelloidea</taxon>
        <taxon>Philodinida</taxon>
        <taxon>Philodinidae</taxon>
        <taxon>Rotaria</taxon>
    </lineage>
</organism>
<evidence type="ECO:0000313" key="2">
    <source>
        <dbReference type="EMBL" id="CAF3422843.1"/>
    </source>
</evidence>
<dbReference type="GO" id="GO:0005634">
    <property type="term" value="C:nucleus"/>
    <property type="evidence" value="ECO:0007669"/>
    <property type="project" value="TreeGrafter"/>
</dbReference>
<feature type="compositionally biased region" description="Low complexity" evidence="1">
    <location>
        <begin position="190"/>
        <end position="206"/>
    </location>
</feature>
<feature type="compositionally biased region" description="Polar residues" evidence="1">
    <location>
        <begin position="270"/>
        <end position="287"/>
    </location>
</feature>
<feature type="compositionally biased region" description="Acidic residues" evidence="1">
    <location>
        <begin position="294"/>
        <end position="304"/>
    </location>
</feature>
<feature type="compositionally biased region" description="Low complexity" evidence="1">
    <location>
        <begin position="223"/>
        <end position="234"/>
    </location>
</feature>
<dbReference type="EMBL" id="CAJNYT010001638">
    <property type="protein sequence ID" value="CAF3422843.1"/>
    <property type="molecule type" value="Genomic_DNA"/>
</dbReference>
<sequence length="519" mass="57509">MYEVGSNNGLCRAVRQNSLPLINNRQSLLSFIGENKNLLRLHTLNSLDIPPRVLIDSNRLIYSLIYNQENSNIKDPQWKNLLAINYFSQGIIPIKNIDQANKNPIILSIMQIQKGILIPHILRYDIDKIRSILNEIELNRNQDLLKLILDEHIDGFRNLFHACVHIAIPSTNKEYLITDEQIQNETNNSNNLKHLNDTNTDNTNIDLTEDDDNNSDTQSQHEINNPTTTNMNINERQSRVPENLASSLSDNESEMELELLAESDTDNESNHSAPNTNTHRTSATAGSENMALFSDDENSDSDDADSVRSDSVLGEGDETSQHEPMLFDDARDALAVAAATTSGATTTNDRLVSVPPVGNIPAGSNVQTANSTTNHLNVQRLSNRAAITGSIFGDNNPSRRQMNPMTTSSSSANLTNPASSQQLSQPAATSMSVNTTNSLLARAFGILIRQITDLLVRLPTTLSASSLYHDVLSTATTIDEQNTVNTIQKEIEQCLLPTWQWFATILDSFESQVRFGMTL</sequence>
<accession>A0A818BSC8</accession>
<gene>
    <name evidence="2" type="ORF">GRG538_LOCUS11933</name>
</gene>
<evidence type="ECO:0000256" key="1">
    <source>
        <dbReference type="SAM" id="MobiDB-lite"/>
    </source>
</evidence>
<dbReference type="Proteomes" id="UP000663872">
    <property type="component" value="Unassembled WGS sequence"/>
</dbReference>
<protein>
    <submittedName>
        <fullName evidence="2">Uncharacterized protein</fullName>
    </submittedName>
</protein>